<organism evidence="2 3">
    <name type="scientific">Trametes pubescens</name>
    <name type="common">White-rot fungus</name>
    <dbReference type="NCBI Taxonomy" id="154538"/>
    <lineage>
        <taxon>Eukaryota</taxon>
        <taxon>Fungi</taxon>
        <taxon>Dikarya</taxon>
        <taxon>Basidiomycota</taxon>
        <taxon>Agaricomycotina</taxon>
        <taxon>Agaricomycetes</taxon>
        <taxon>Polyporales</taxon>
        <taxon>Polyporaceae</taxon>
        <taxon>Trametes</taxon>
    </lineage>
</organism>
<dbReference type="AlphaFoldDB" id="A0A1M2VWJ3"/>
<dbReference type="Proteomes" id="UP000184267">
    <property type="component" value="Unassembled WGS sequence"/>
</dbReference>
<proteinExistence type="predicted"/>
<dbReference type="SMART" id="SM00256">
    <property type="entry name" value="FBOX"/>
    <property type="match status" value="1"/>
</dbReference>
<name>A0A1M2VWJ3_TRAPU</name>
<sequence>MPPRKKQKTNSGDALAVASTNVVVQTAVPRRVTRAATKAVSTTQSAAIAVPDTAKRIVRKGRLQALPDFPLEIQFLIYNQLNLEDLHTLSRTCKKFHAFFLNKKLERDLWVPARANTPGIPDRPPWMSEPAFVHLLFSPNCHNCGASNIRKIIFGCFIRLCASCIMERTVNHEDAAAEAGKIGNGMTLWGLFSDSSYTAIFHVQRRSVARYRDRKFNRILRDDVDRVFERYKALAAPPTNSHAFFLQMKAETTARLPYANAIQTWLENHEEERKARLGDGRKQRFDAILARLRDSDWKTELDFLGDEGIEDLSNMPVVRQSTKLTEGSWKKVLAALDGFLNDTRARRLDKELRTALGARFKLLEEAIRAHYVTLPRTAKMDCRPRYTDFAFTPECRAIADVPTSETVTLAQFTAVVPALAEKWDADRRAELLAYLRPHLGKVAPAVDPLSLAIAVFKPKTSCYVDGGRMRYPTIFTHDCRWLHCFRGAKLKNAEALRQEDAYTRAVHCLKMDAHELGELENNRDLPVYIDAPFHLRELAGDSGAAIAVEGMRRIVSALGLDPARATFDDVERADVWLCCVTCETERPNDSIWAMPWTRAYAHDGAHLTGFGGRCVMAKWRRVDDEDTGKVRTLRRIEPLPETDFYRRALWACSLCPAFDAKCAAMTEHLKQTHEISDFTQAEEDGVVYLHPATDKSIRWHERVRLRESLDPKTGLVMVRTY</sequence>
<dbReference type="Pfam" id="PF00646">
    <property type="entry name" value="F-box"/>
    <property type="match status" value="1"/>
</dbReference>
<dbReference type="SUPFAM" id="SSF81383">
    <property type="entry name" value="F-box domain"/>
    <property type="match status" value="1"/>
</dbReference>
<dbReference type="OMA" id="FHCESCA"/>
<reference evidence="2 3" key="1">
    <citation type="submission" date="2016-10" db="EMBL/GenBank/DDBJ databases">
        <title>Genome sequence of the basidiomycete white-rot fungus Trametes pubescens.</title>
        <authorList>
            <person name="Makela M.R."/>
            <person name="Granchi Z."/>
            <person name="Peng M."/>
            <person name="De Vries R.P."/>
            <person name="Grigoriev I."/>
            <person name="Riley R."/>
            <person name="Hilden K."/>
        </authorList>
    </citation>
    <scope>NUCLEOTIDE SEQUENCE [LARGE SCALE GENOMIC DNA]</scope>
    <source>
        <strain evidence="2 3">FBCC735</strain>
    </source>
</reference>
<evidence type="ECO:0000313" key="3">
    <source>
        <dbReference type="Proteomes" id="UP000184267"/>
    </source>
</evidence>
<evidence type="ECO:0000259" key="1">
    <source>
        <dbReference type="PROSITE" id="PS50181"/>
    </source>
</evidence>
<dbReference type="InterPro" id="IPR001810">
    <property type="entry name" value="F-box_dom"/>
</dbReference>
<dbReference type="InterPro" id="IPR036047">
    <property type="entry name" value="F-box-like_dom_sf"/>
</dbReference>
<dbReference type="OrthoDB" id="2526341at2759"/>
<gene>
    <name evidence="2" type="ORF">TRAPUB_11460</name>
</gene>
<evidence type="ECO:0000313" key="2">
    <source>
        <dbReference type="EMBL" id="OJT11987.1"/>
    </source>
</evidence>
<dbReference type="PROSITE" id="PS50181">
    <property type="entry name" value="FBOX"/>
    <property type="match status" value="1"/>
</dbReference>
<protein>
    <recommendedName>
        <fullName evidence="1">F-box domain-containing protein</fullName>
    </recommendedName>
</protein>
<dbReference type="EMBL" id="MNAD01000545">
    <property type="protein sequence ID" value="OJT11987.1"/>
    <property type="molecule type" value="Genomic_DNA"/>
</dbReference>
<dbReference type="CDD" id="cd09917">
    <property type="entry name" value="F-box_SF"/>
    <property type="match status" value="1"/>
</dbReference>
<accession>A0A1M2VWJ3</accession>
<keyword evidence="3" id="KW-1185">Reference proteome</keyword>
<comment type="caution">
    <text evidence="2">The sequence shown here is derived from an EMBL/GenBank/DDBJ whole genome shotgun (WGS) entry which is preliminary data.</text>
</comment>
<feature type="domain" description="F-box" evidence="1">
    <location>
        <begin position="63"/>
        <end position="113"/>
    </location>
</feature>